<dbReference type="EMBL" id="CP163445">
    <property type="protein sequence ID" value="XDQ82099.1"/>
    <property type="molecule type" value="Genomic_DNA"/>
</dbReference>
<proteinExistence type="inferred from homology"/>
<organism evidence="3">
    <name type="scientific">Streptomyces sp. Y1</name>
    <dbReference type="NCBI Taxonomy" id="3238634"/>
    <lineage>
        <taxon>Bacteria</taxon>
        <taxon>Bacillati</taxon>
        <taxon>Actinomycetota</taxon>
        <taxon>Actinomycetes</taxon>
        <taxon>Kitasatosporales</taxon>
        <taxon>Streptomycetaceae</taxon>
        <taxon>Streptomyces</taxon>
    </lineage>
</organism>
<gene>
    <name evidence="3" type="ORF">AB2U05_28305</name>
</gene>
<accession>A0AB39TSJ8</accession>
<dbReference type="InterPro" id="IPR025736">
    <property type="entry name" value="PucR_C-HTH_dom"/>
</dbReference>
<dbReference type="InterPro" id="IPR042070">
    <property type="entry name" value="PucR_C-HTH_sf"/>
</dbReference>
<protein>
    <submittedName>
        <fullName evidence="3">Helix-turn-helix domain-containing protein</fullName>
    </submittedName>
</protein>
<name>A0AB39TSJ8_9ACTN</name>
<reference evidence="3" key="1">
    <citation type="submission" date="2024-07" db="EMBL/GenBank/DDBJ databases">
        <authorList>
            <person name="Yu S.T."/>
        </authorList>
    </citation>
    <scope>NUCLEOTIDE SEQUENCE</scope>
    <source>
        <strain evidence="3">Y1</strain>
    </source>
</reference>
<evidence type="ECO:0000259" key="2">
    <source>
        <dbReference type="SMART" id="SM00065"/>
    </source>
</evidence>
<dbReference type="Pfam" id="PF17853">
    <property type="entry name" value="GGDEF_2"/>
    <property type="match status" value="1"/>
</dbReference>
<evidence type="ECO:0000313" key="3">
    <source>
        <dbReference type="EMBL" id="XDQ82099.1"/>
    </source>
</evidence>
<dbReference type="PANTHER" id="PTHR33744:SF1">
    <property type="entry name" value="DNA-BINDING TRANSCRIPTIONAL ACTIVATOR ADER"/>
    <property type="match status" value="1"/>
</dbReference>
<dbReference type="Gene3D" id="1.10.10.2840">
    <property type="entry name" value="PucR C-terminal helix-turn-helix domain"/>
    <property type="match status" value="1"/>
</dbReference>
<dbReference type="InterPro" id="IPR051448">
    <property type="entry name" value="CdaR-like_regulators"/>
</dbReference>
<dbReference type="RefSeq" id="WP_369184606.1">
    <property type="nucleotide sequence ID" value="NZ_CP163445.1"/>
</dbReference>
<feature type="domain" description="GAF" evidence="2">
    <location>
        <begin position="87"/>
        <end position="238"/>
    </location>
</feature>
<dbReference type="Gene3D" id="3.30.450.40">
    <property type="match status" value="1"/>
</dbReference>
<dbReference type="InterPro" id="IPR029016">
    <property type="entry name" value="GAF-like_dom_sf"/>
</dbReference>
<dbReference type="Pfam" id="PF13185">
    <property type="entry name" value="GAF_2"/>
    <property type="match status" value="1"/>
</dbReference>
<dbReference type="SUPFAM" id="SSF55781">
    <property type="entry name" value="GAF domain-like"/>
    <property type="match status" value="1"/>
</dbReference>
<comment type="similarity">
    <text evidence="1">Belongs to the CdaR family.</text>
</comment>
<evidence type="ECO:0000256" key="1">
    <source>
        <dbReference type="ARBA" id="ARBA00006754"/>
    </source>
</evidence>
<dbReference type="InterPro" id="IPR041522">
    <property type="entry name" value="CdaR_GGDEF"/>
</dbReference>
<sequence length="637" mass="67533">MTEQEARKRPDALSVLSLLVAEAPAARIESLPAEAAREGAGQAEAAALEQAVRLGLGICAQRRGRQQREAGLSALLDTARDLLVPNTLDEVLKVVTRRARLLLGADMACVSFPGEQDGQSYVRASDGHTSALNVGLRLTDGAGLGHAAVAGLTPMWTPDYLVDQRIRHTHAIDDVVRAEALRALMAVPLSHGPDSYGALYVADRNVRHFTPEEISTMNLLGELAGLAVLRTQQLEETAAAARQLSEEHDRTVTALRDLREQRLLQRELTERALTDSDLYGVAEAASRQLGDGLRIHAADGTVLTSVGRLPETAPAAAGAQAAGRPVDTADGLRAVPVTAGGEVLGTLVCRPGPDAAPDTDELLQLTAQAVAVQLLRTGDATVTQGRAHDELLEDLLSGTKRPPQQLEERARRLGLDLSAPHVVVVARPDTRAVGRACALLMALAPRLKGLRVAHDGNVVLLLPGTDAGAAARTVLNELAPLLSEPVTVAGAGPVTDAASVFHCHQEALRCLDAMIALGSTGCSASPGELGFLGVLLAGKRDVRPFVDSVIGPVLDYDRQRFTDLGRTLDAYFETGGSPTRAAQKLHVHPNTVARRLERIGELIGPNWQDPAQALEVQLALRLSRVRDLLTQDGPPPE</sequence>
<dbReference type="Pfam" id="PF13556">
    <property type="entry name" value="HTH_30"/>
    <property type="match status" value="1"/>
</dbReference>
<dbReference type="PANTHER" id="PTHR33744">
    <property type="entry name" value="CARBOHYDRATE DIACID REGULATOR"/>
    <property type="match status" value="1"/>
</dbReference>
<dbReference type="InterPro" id="IPR003018">
    <property type="entry name" value="GAF"/>
</dbReference>
<dbReference type="SMART" id="SM00065">
    <property type="entry name" value="GAF"/>
    <property type="match status" value="1"/>
</dbReference>
<dbReference type="AlphaFoldDB" id="A0AB39TSJ8"/>